<evidence type="ECO:0000256" key="1">
    <source>
        <dbReference type="SAM" id="Phobius"/>
    </source>
</evidence>
<keyword evidence="1" id="KW-0812">Transmembrane</keyword>
<reference evidence="3 4" key="1">
    <citation type="submission" date="2018-08" db="EMBL/GenBank/DDBJ databases">
        <title>A genome reference for cultivated species of the human gut microbiota.</title>
        <authorList>
            <person name="Zou Y."/>
            <person name="Xue W."/>
            <person name="Luo G."/>
        </authorList>
    </citation>
    <scope>NUCLEOTIDE SEQUENCE [LARGE SCALE GENOMIC DNA]</scope>
    <source>
        <strain evidence="3 4">TF10-34</strain>
    </source>
</reference>
<sequence length="191" mass="21821">MFNNINFDYMENNNEIKKIDSSMVECPFCKNVIEAPSKPDVIFKCPKCHKELITYDKRKESQPKAVVAENPKKTKQKKQIFICICIAIFIALFSYFSHTDGADMQAIYTVTKEYDAAINVEVEKALVKASVDGDKMKILEIIGNKQTIHFYKGDQVKIVRDVVQGFPDCYRVERLSDGASALMPKKHLVKE</sequence>
<evidence type="ECO:0000313" key="4">
    <source>
        <dbReference type="Proteomes" id="UP000261210"/>
    </source>
</evidence>
<gene>
    <name evidence="3" type="ORF">DXD03_22280</name>
    <name evidence="2" type="ORF">GA398_21710</name>
</gene>
<protein>
    <submittedName>
        <fullName evidence="3">Uncharacterized protein</fullName>
    </submittedName>
</protein>
<name>A0A3E4N4H8_9BACE</name>
<evidence type="ECO:0000313" key="5">
    <source>
        <dbReference type="Proteomes" id="UP000434604"/>
    </source>
</evidence>
<accession>A0A3E4N4H8</accession>
<dbReference type="EMBL" id="WDED01000044">
    <property type="protein sequence ID" value="KAB6142392.1"/>
    <property type="molecule type" value="Genomic_DNA"/>
</dbReference>
<evidence type="ECO:0000313" key="2">
    <source>
        <dbReference type="EMBL" id="KAB6142392.1"/>
    </source>
</evidence>
<dbReference type="AlphaFoldDB" id="A0A3E4N4H8"/>
<organism evidence="3 4">
    <name type="scientific">Bacteroides xylanisolvens</name>
    <dbReference type="NCBI Taxonomy" id="371601"/>
    <lineage>
        <taxon>Bacteria</taxon>
        <taxon>Pseudomonadati</taxon>
        <taxon>Bacteroidota</taxon>
        <taxon>Bacteroidia</taxon>
        <taxon>Bacteroidales</taxon>
        <taxon>Bacteroidaceae</taxon>
        <taxon>Bacteroides</taxon>
    </lineage>
</organism>
<dbReference type="Proteomes" id="UP000261210">
    <property type="component" value="Unassembled WGS sequence"/>
</dbReference>
<keyword evidence="1" id="KW-1133">Transmembrane helix</keyword>
<dbReference type="Proteomes" id="UP000434604">
    <property type="component" value="Unassembled WGS sequence"/>
</dbReference>
<proteinExistence type="predicted"/>
<dbReference type="EMBL" id="QSQU01000054">
    <property type="protein sequence ID" value="RGK56573.1"/>
    <property type="molecule type" value="Genomic_DNA"/>
</dbReference>
<feature type="transmembrane region" description="Helical" evidence="1">
    <location>
        <begin position="80"/>
        <end position="97"/>
    </location>
</feature>
<evidence type="ECO:0000313" key="3">
    <source>
        <dbReference type="EMBL" id="RGK56573.1"/>
    </source>
</evidence>
<keyword evidence="1" id="KW-0472">Membrane</keyword>
<reference evidence="2 5" key="2">
    <citation type="journal article" date="2019" name="Nat. Med.">
        <title>A library of human gut bacterial isolates paired with longitudinal multiomics data enables mechanistic microbiome research.</title>
        <authorList>
            <person name="Poyet M."/>
            <person name="Groussin M."/>
            <person name="Gibbons S.M."/>
            <person name="Avila-Pacheco J."/>
            <person name="Jiang X."/>
            <person name="Kearney S.M."/>
            <person name="Perrotta A.R."/>
            <person name="Berdy B."/>
            <person name="Zhao S."/>
            <person name="Lieberman T.D."/>
            <person name="Swanson P.K."/>
            <person name="Smith M."/>
            <person name="Roesemann S."/>
            <person name="Alexander J.E."/>
            <person name="Rich S.A."/>
            <person name="Livny J."/>
            <person name="Vlamakis H."/>
            <person name="Clish C."/>
            <person name="Bullock K."/>
            <person name="Deik A."/>
            <person name="Scott J."/>
            <person name="Pierce K.A."/>
            <person name="Xavier R.J."/>
            <person name="Alm E.J."/>
        </authorList>
    </citation>
    <scope>NUCLEOTIDE SEQUENCE [LARGE SCALE GENOMIC DNA]</scope>
    <source>
        <strain evidence="2 5">BIOML-A58</strain>
    </source>
</reference>
<comment type="caution">
    <text evidence="3">The sequence shown here is derived from an EMBL/GenBank/DDBJ whole genome shotgun (WGS) entry which is preliminary data.</text>
</comment>